<evidence type="ECO:0000256" key="5">
    <source>
        <dbReference type="ARBA" id="ARBA00023459"/>
    </source>
</evidence>
<dbReference type="AlphaFoldDB" id="A0A162R0A3"/>
<keyword evidence="8" id="KW-1185">Reference proteome</keyword>
<dbReference type="GO" id="GO:0016787">
    <property type="term" value="F:hydrolase activity"/>
    <property type="evidence" value="ECO:0007669"/>
    <property type="project" value="UniProtKB-KW"/>
</dbReference>
<accession>A0A162R0A3</accession>
<dbReference type="Pfam" id="PF18089">
    <property type="entry name" value="DAPG_hydrolase"/>
    <property type="match status" value="1"/>
</dbReference>
<reference evidence="7 8" key="1">
    <citation type="submission" date="2016-04" db="EMBL/GenBank/DDBJ databases">
        <title>Genome sequence of Clostridium magnum DSM 2767.</title>
        <authorList>
            <person name="Poehlein A."/>
            <person name="Uhlig R."/>
            <person name="Fischer R."/>
            <person name="Bahl H."/>
            <person name="Daniel R."/>
        </authorList>
    </citation>
    <scope>NUCLEOTIDE SEQUENCE [LARGE SCALE GENOMIC DNA]</scope>
    <source>
        <strain evidence="7 8">DSM 2767</strain>
    </source>
</reference>
<proteinExistence type="inferred from homology"/>
<feature type="domain" description="DAPG hydrolase PhiG" evidence="6">
    <location>
        <begin position="47"/>
        <end position="253"/>
    </location>
</feature>
<dbReference type="InterPro" id="IPR041526">
    <property type="entry name" value="DAPG_hydrolase"/>
</dbReference>
<evidence type="ECO:0000256" key="4">
    <source>
        <dbReference type="ARBA" id="ARBA00022833"/>
    </source>
</evidence>
<evidence type="ECO:0000256" key="2">
    <source>
        <dbReference type="ARBA" id="ARBA00022723"/>
    </source>
</evidence>
<gene>
    <name evidence="7" type="ORF">CLMAG_54470</name>
</gene>
<dbReference type="GO" id="GO:0046872">
    <property type="term" value="F:metal ion binding"/>
    <property type="evidence" value="ECO:0007669"/>
    <property type="project" value="UniProtKB-KW"/>
</dbReference>
<organism evidence="7 8">
    <name type="scientific">Clostridium magnum DSM 2767</name>
    <dbReference type="NCBI Taxonomy" id="1121326"/>
    <lineage>
        <taxon>Bacteria</taxon>
        <taxon>Bacillati</taxon>
        <taxon>Bacillota</taxon>
        <taxon>Clostridia</taxon>
        <taxon>Eubacteriales</taxon>
        <taxon>Clostridiaceae</taxon>
        <taxon>Clostridium</taxon>
    </lineage>
</organism>
<dbReference type="OrthoDB" id="2052122at2"/>
<evidence type="ECO:0000256" key="3">
    <source>
        <dbReference type="ARBA" id="ARBA00022801"/>
    </source>
</evidence>
<name>A0A162R0A3_9CLOT</name>
<keyword evidence="3" id="KW-0378">Hydrolase</keyword>
<dbReference type="Proteomes" id="UP000076603">
    <property type="component" value="Unassembled WGS sequence"/>
</dbReference>
<evidence type="ECO:0000313" key="8">
    <source>
        <dbReference type="Proteomes" id="UP000076603"/>
    </source>
</evidence>
<evidence type="ECO:0000259" key="6">
    <source>
        <dbReference type="Pfam" id="PF18089"/>
    </source>
</evidence>
<keyword evidence="2" id="KW-0479">Metal-binding</keyword>
<dbReference type="STRING" id="1121326.CLMAG_54470"/>
<keyword evidence="4" id="KW-0862">Zinc</keyword>
<evidence type="ECO:0000313" key="7">
    <source>
        <dbReference type="EMBL" id="KZL89229.1"/>
    </source>
</evidence>
<evidence type="ECO:0000256" key="1">
    <source>
        <dbReference type="ARBA" id="ARBA00001947"/>
    </source>
</evidence>
<dbReference type="EMBL" id="LWAE01000010">
    <property type="protein sequence ID" value="KZL89229.1"/>
    <property type="molecule type" value="Genomic_DNA"/>
</dbReference>
<comment type="cofactor">
    <cofactor evidence="1">
        <name>Zn(2+)</name>
        <dbReference type="ChEBI" id="CHEBI:29105"/>
    </cofactor>
</comment>
<protein>
    <recommendedName>
        <fullName evidence="6">DAPG hydrolase PhiG domain-containing protein</fullName>
    </recommendedName>
</protein>
<dbReference type="PATRIC" id="fig|1121326.3.peg.5516"/>
<comment type="caution">
    <text evidence="7">The sequence shown here is derived from an EMBL/GenBank/DDBJ whole genome shotgun (WGS) entry which is preliminary data.</text>
</comment>
<sequence length="259" mass="30412">MVITKELKYEELSKAYSKYYYMDMQKQPQKLLDKINKGPIDPKYALRIEDRNDLLKPGYLPVETGYCIMSDGTGFVSSIIQMRHVTPIMFDWWFAWHGLHPLRYKIWDKENHFYIETTKTEQLLNGDLSLKEKLWGVTHTVIEDRGFGAEKAQIHFMSPGQLGFDINHFKEPYVSSVVGGNMNSTVMCHFIRKNEDGIEVRSRFWMGYQIINREAVKVLPEGTKISDEVAKRLALCNIKKFNNLAKLLPLIYYEERNKW</sequence>
<comment type="similarity">
    <text evidence="5">Belongs to the DAPG/phloretin hydrolase family.</text>
</comment>
<dbReference type="RefSeq" id="WP_066629767.1">
    <property type="nucleotide sequence ID" value="NZ_FQXL01000058.1"/>
</dbReference>